<organism evidence="2 3">
    <name type="scientific">Schizopora paradoxa</name>
    <dbReference type="NCBI Taxonomy" id="27342"/>
    <lineage>
        <taxon>Eukaryota</taxon>
        <taxon>Fungi</taxon>
        <taxon>Dikarya</taxon>
        <taxon>Basidiomycota</taxon>
        <taxon>Agaricomycotina</taxon>
        <taxon>Agaricomycetes</taxon>
        <taxon>Hymenochaetales</taxon>
        <taxon>Schizoporaceae</taxon>
        <taxon>Schizopora</taxon>
    </lineage>
</organism>
<evidence type="ECO:0000313" key="3">
    <source>
        <dbReference type="Proteomes" id="UP000053477"/>
    </source>
</evidence>
<dbReference type="Gene3D" id="3.40.50.300">
    <property type="entry name" value="P-loop containing nucleotide triphosphate hydrolases"/>
    <property type="match status" value="1"/>
</dbReference>
<dbReference type="Proteomes" id="UP000053477">
    <property type="component" value="Unassembled WGS sequence"/>
</dbReference>
<feature type="non-terminal residue" evidence="2">
    <location>
        <position position="134"/>
    </location>
</feature>
<dbReference type="PROSITE" id="PS51192">
    <property type="entry name" value="HELICASE_ATP_BIND_1"/>
    <property type="match status" value="1"/>
</dbReference>
<dbReference type="GO" id="GO:0003676">
    <property type="term" value="F:nucleic acid binding"/>
    <property type="evidence" value="ECO:0007669"/>
    <property type="project" value="InterPro"/>
</dbReference>
<dbReference type="InterPro" id="IPR011545">
    <property type="entry name" value="DEAD/DEAH_box_helicase_dom"/>
</dbReference>
<sequence>MIDLVLTREHHGLIIQPTGSGKTLAVLLPAIIENDGLTVFIIPFVGLLADMKKRLSSHPRIRWVTFPANNIDLDNTNVVLMQVEVATLEPAFTWLQQAASCGKLNRIVIDEIHLAQIDFLYRDSILRLHTLSAV</sequence>
<dbReference type="SUPFAM" id="SSF52540">
    <property type="entry name" value="P-loop containing nucleoside triphosphate hydrolases"/>
    <property type="match status" value="1"/>
</dbReference>
<dbReference type="EMBL" id="KQ086986">
    <property type="protein sequence ID" value="KLO03820.1"/>
    <property type="molecule type" value="Genomic_DNA"/>
</dbReference>
<dbReference type="InterPro" id="IPR027417">
    <property type="entry name" value="P-loop_NTPase"/>
</dbReference>
<feature type="domain" description="Helicase ATP-binding" evidence="1">
    <location>
        <begin position="3"/>
        <end position="134"/>
    </location>
</feature>
<dbReference type="Pfam" id="PF00270">
    <property type="entry name" value="DEAD"/>
    <property type="match status" value="1"/>
</dbReference>
<evidence type="ECO:0000313" key="2">
    <source>
        <dbReference type="EMBL" id="KLO03820.1"/>
    </source>
</evidence>
<protein>
    <recommendedName>
        <fullName evidence="1">Helicase ATP-binding domain-containing protein</fullName>
    </recommendedName>
</protein>
<dbReference type="InParanoid" id="A0A0H2QW62"/>
<dbReference type="AlphaFoldDB" id="A0A0H2QW62"/>
<accession>A0A0H2QW62</accession>
<reference evidence="2 3" key="1">
    <citation type="submission" date="2015-04" db="EMBL/GenBank/DDBJ databases">
        <title>Complete genome sequence of Schizopora paradoxa KUC8140, a cosmopolitan wood degrader in East Asia.</title>
        <authorList>
            <consortium name="DOE Joint Genome Institute"/>
            <person name="Min B."/>
            <person name="Park H."/>
            <person name="Jang Y."/>
            <person name="Kim J.-J."/>
            <person name="Kim K.H."/>
            <person name="Pangilinan J."/>
            <person name="Lipzen A."/>
            <person name="Riley R."/>
            <person name="Grigoriev I.V."/>
            <person name="Spatafora J.W."/>
            <person name="Choi I.-G."/>
        </authorList>
    </citation>
    <scope>NUCLEOTIDE SEQUENCE [LARGE SCALE GENOMIC DNA]</scope>
    <source>
        <strain evidence="2 3">KUC8140</strain>
    </source>
</reference>
<keyword evidence="3" id="KW-1185">Reference proteome</keyword>
<evidence type="ECO:0000259" key="1">
    <source>
        <dbReference type="PROSITE" id="PS51192"/>
    </source>
</evidence>
<dbReference type="GO" id="GO:0005524">
    <property type="term" value="F:ATP binding"/>
    <property type="evidence" value="ECO:0007669"/>
    <property type="project" value="InterPro"/>
</dbReference>
<gene>
    <name evidence="2" type="ORF">SCHPADRAFT_841275</name>
</gene>
<name>A0A0H2QW62_9AGAM</name>
<proteinExistence type="predicted"/>
<dbReference type="OrthoDB" id="2507344at2759"/>
<dbReference type="InterPro" id="IPR014001">
    <property type="entry name" value="Helicase_ATP-bd"/>
</dbReference>
<dbReference type="STRING" id="27342.A0A0H2QW62"/>